<dbReference type="GO" id="GO:0003700">
    <property type="term" value="F:DNA-binding transcription factor activity"/>
    <property type="evidence" value="ECO:0007669"/>
    <property type="project" value="TreeGrafter"/>
</dbReference>
<dbReference type="Pfam" id="PF00440">
    <property type="entry name" value="TetR_N"/>
    <property type="match status" value="1"/>
</dbReference>
<dbReference type="KEGG" id="pez:HWQ56_18700"/>
<evidence type="ECO:0000256" key="2">
    <source>
        <dbReference type="ARBA" id="ARBA00023125"/>
    </source>
</evidence>
<reference evidence="6 7" key="1">
    <citation type="submission" date="2020-06" db="EMBL/GenBank/DDBJ databases">
        <title>Pseudomonas eucalypticola sp. nov., an endophyte of Eucalyptus dunnii leaves with biocontrol ability of eucalyptus leaf blight.</title>
        <authorList>
            <person name="Liu Y."/>
            <person name="Song Z."/>
            <person name="Zeng H."/>
            <person name="Lu M."/>
            <person name="Wang X."/>
            <person name="Lian X."/>
            <person name="Zhang Q."/>
        </authorList>
    </citation>
    <scope>NUCLEOTIDE SEQUENCE [LARGE SCALE GENOMIC DNA]</scope>
    <source>
        <strain evidence="6 7">NP-1</strain>
    </source>
</reference>
<dbReference type="PANTHER" id="PTHR30055">
    <property type="entry name" value="HTH-TYPE TRANSCRIPTIONAL REGULATOR RUTR"/>
    <property type="match status" value="1"/>
</dbReference>
<gene>
    <name evidence="6" type="ORF">HWQ56_18700</name>
</gene>
<evidence type="ECO:0000313" key="6">
    <source>
        <dbReference type="EMBL" id="QKZ05715.1"/>
    </source>
</evidence>
<feature type="DNA-binding region" description="H-T-H motif" evidence="4">
    <location>
        <begin position="23"/>
        <end position="42"/>
    </location>
</feature>
<name>A0A7D5DA13_9PSED</name>
<accession>A0A7D5DA13</accession>
<dbReference type="PANTHER" id="PTHR30055:SF234">
    <property type="entry name" value="HTH-TYPE TRANSCRIPTIONAL REGULATOR BETI"/>
    <property type="match status" value="1"/>
</dbReference>
<dbReference type="RefSeq" id="WP_158156500.1">
    <property type="nucleotide sequence ID" value="NZ_CP056030.1"/>
</dbReference>
<keyword evidence="3" id="KW-0804">Transcription</keyword>
<dbReference type="GO" id="GO:0000976">
    <property type="term" value="F:transcription cis-regulatory region binding"/>
    <property type="evidence" value="ECO:0007669"/>
    <property type="project" value="TreeGrafter"/>
</dbReference>
<dbReference type="AlphaFoldDB" id="A0A7D5DA13"/>
<feature type="domain" description="HTH tetR-type" evidence="5">
    <location>
        <begin position="1"/>
        <end position="60"/>
    </location>
</feature>
<sequence length="205" mass="23283">MMVEAILTATAHIIVKHGYQGTNTNLVAQLAGVSVGSLYQYFPNKDSLIAALHQREAQTLAEMIRDITAQYPQVNSLHEHLSLLVRTLLSHYREETQLLRVLEKHFSALIDQPCEQFYKTEIPNLLQTMLQRWQDSLWRPNLPMAAWMTAHMIRSMLQAYVVETPQIAPRDMEQAIVRSLMALLCGTEGDVREPGSEPAARFAMP</sequence>
<dbReference type="Gene3D" id="1.10.357.10">
    <property type="entry name" value="Tetracycline Repressor, domain 2"/>
    <property type="match status" value="1"/>
</dbReference>
<dbReference type="SUPFAM" id="SSF46689">
    <property type="entry name" value="Homeodomain-like"/>
    <property type="match status" value="1"/>
</dbReference>
<dbReference type="InterPro" id="IPR001647">
    <property type="entry name" value="HTH_TetR"/>
</dbReference>
<dbReference type="Pfam" id="PF17918">
    <property type="entry name" value="TetR_C_15"/>
    <property type="match status" value="1"/>
</dbReference>
<evidence type="ECO:0000256" key="4">
    <source>
        <dbReference type="PROSITE-ProRule" id="PRU00335"/>
    </source>
</evidence>
<evidence type="ECO:0000259" key="5">
    <source>
        <dbReference type="PROSITE" id="PS50977"/>
    </source>
</evidence>
<dbReference type="InterPro" id="IPR050109">
    <property type="entry name" value="HTH-type_TetR-like_transc_reg"/>
</dbReference>
<dbReference type="Proteomes" id="UP000509568">
    <property type="component" value="Chromosome"/>
</dbReference>
<keyword evidence="1" id="KW-0805">Transcription regulation</keyword>
<dbReference type="InterPro" id="IPR009057">
    <property type="entry name" value="Homeodomain-like_sf"/>
</dbReference>
<dbReference type="InterPro" id="IPR041669">
    <property type="entry name" value="TetR_C_15"/>
</dbReference>
<evidence type="ECO:0000256" key="3">
    <source>
        <dbReference type="ARBA" id="ARBA00023163"/>
    </source>
</evidence>
<keyword evidence="2 4" id="KW-0238">DNA-binding</keyword>
<dbReference type="PROSITE" id="PS50977">
    <property type="entry name" value="HTH_TETR_2"/>
    <property type="match status" value="1"/>
</dbReference>
<dbReference type="PRINTS" id="PR00455">
    <property type="entry name" value="HTHTETR"/>
</dbReference>
<evidence type="ECO:0000313" key="7">
    <source>
        <dbReference type="Proteomes" id="UP000509568"/>
    </source>
</evidence>
<protein>
    <submittedName>
        <fullName evidence="6">TetR/AcrR family transcriptional regulator</fullName>
    </submittedName>
</protein>
<proteinExistence type="predicted"/>
<evidence type="ECO:0000256" key="1">
    <source>
        <dbReference type="ARBA" id="ARBA00023015"/>
    </source>
</evidence>
<keyword evidence="7" id="KW-1185">Reference proteome</keyword>
<organism evidence="6 7">
    <name type="scientific">Pseudomonas eucalypticola</name>
    <dbReference type="NCBI Taxonomy" id="2599595"/>
    <lineage>
        <taxon>Bacteria</taxon>
        <taxon>Pseudomonadati</taxon>
        <taxon>Pseudomonadota</taxon>
        <taxon>Gammaproteobacteria</taxon>
        <taxon>Pseudomonadales</taxon>
        <taxon>Pseudomonadaceae</taxon>
        <taxon>Pseudomonas</taxon>
    </lineage>
</organism>
<dbReference type="EMBL" id="CP056030">
    <property type="protein sequence ID" value="QKZ05715.1"/>
    <property type="molecule type" value="Genomic_DNA"/>
</dbReference>